<dbReference type="InterPro" id="IPR011008">
    <property type="entry name" value="Dimeric_a/b-barrel"/>
</dbReference>
<reference evidence="11" key="1">
    <citation type="submission" date="2021-02" db="EMBL/GenBank/DDBJ databases">
        <title>Genome-Resolved Metagenomics of a Microbial Community Performing Photosynthetic Biological Nutrient Removal.</title>
        <authorList>
            <person name="Mcdaniel E.A."/>
        </authorList>
    </citation>
    <scope>NUCLEOTIDE SEQUENCE</scope>
    <source>
        <strain evidence="11">UWPOB_OBS1</strain>
    </source>
</reference>
<dbReference type="InterPro" id="IPR010644">
    <property type="entry name" value="ChdC/CLD"/>
</dbReference>
<organism evidence="11 12">
    <name type="scientific">Candidatus Obscuribacter phosphatis</name>
    <dbReference type="NCBI Taxonomy" id="1906157"/>
    <lineage>
        <taxon>Bacteria</taxon>
        <taxon>Bacillati</taxon>
        <taxon>Candidatus Melainabacteria</taxon>
        <taxon>Candidatus Obscuribacterales</taxon>
        <taxon>Candidatus Obscuribacteraceae</taxon>
        <taxon>Candidatus Obscuribacter</taxon>
    </lineage>
</organism>
<evidence type="ECO:0000256" key="1">
    <source>
        <dbReference type="ARBA" id="ARBA00014413"/>
    </source>
</evidence>
<evidence type="ECO:0000256" key="3">
    <source>
        <dbReference type="ARBA" id="ARBA00022723"/>
    </source>
</evidence>
<comment type="cofactor">
    <cofactor evidence="9">
        <name>Fe-coproporphyrin III</name>
        <dbReference type="ChEBI" id="CHEBI:68438"/>
    </cofactor>
</comment>
<dbReference type="AlphaFoldDB" id="A0A8J7TL52"/>
<gene>
    <name evidence="11" type="ORF">J0M35_04590</name>
</gene>
<evidence type="ECO:0000256" key="4">
    <source>
        <dbReference type="ARBA" id="ARBA00023004"/>
    </source>
</evidence>
<keyword evidence="11" id="KW-0575">Peroxidase</keyword>
<comment type="pathway">
    <text evidence="5">Porphyrin-containing compound metabolism.</text>
</comment>
<evidence type="ECO:0000313" key="11">
    <source>
        <dbReference type="EMBL" id="MBN8659616.1"/>
    </source>
</evidence>
<keyword evidence="3" id="KW-0479">Metal-binding</keyword>
<dbReference type="EMBL" id="JAFLCK010000004">
    <property type="protein sequence ID" value="MBN8659616.1"/>
    <property type="molecule type" value="Genomic_DNA"/>
</dbReference>
<evidence type="ECO:0000256" key="6">
    <source>
        <dbReference type="ARBA" id="ARBA00029882"/>
    </source>
</evidence>
<dbReference type="SUPFAM" id="SSF54909">
    <property type="entry name" value="Dimeric alpha+beta barrel"/>
    <property type="match status" value="1"/>
</dbReference>
<dbReference type="Proteomes" id="UP000664277">
    <property type="component" value="Unassembled WGS sequence"/>
</dbReference>
<comment type="catalytic activity">
    <reaction evidence="8">
        <text>Fe-coproporphyrin III + 2 H2O2 + 2 H(+) = heme b + 2 CO2 + 4 H2O</text>
        <dbReference type="Rhea" id="RHEA:56516"/>
        <dbReference type="ChEBI" id="CHEBI:15377"/>
        <dbReference type="ChEBI" id="CHEBI:15378"/>
        <dbReference type="ChEBI" id="CHEBI:16240"/>
        <dbReference type="ChEBI" id="CHEBI:16526"/>
        <dbReference type="ChEBI" id="CHEBI:60344"/>
        <dbReference type="ChEBI" id="CHEBI:68438"/>
        <dbReference type="EC" id="1.3.98.5"/>
    </reaction>
    <physiologicalReaction direction="left-to-right" evidence="8">
        <dbReference type="Rhea" id="RHEA:56517"/>
    </physiologicalReaction>
</comment>
<dbReference type="NCBIfam" id="NF008913">
    <property type="entry name" value="PRK12276.1"/>
    <property type="match status" value="1"/>
</dbReference>
<dbReference type="GO" id="GO:0020037">
    <property type="term" value="F:heme binding"/>
    <property type="evidence" value="ECO:0007669"/>
    <property type="project" value="InterPro"/>
</dbReference>
<dbReference type="EC" id="1.3.98.5" evidence="10"/>
<evidence type="ECO:0000256" key="2">
    <source>
        <dbReference type="ARBA" id="ARBA00022617"/>
    </source>
</evidence>
<accession>A0A8J7TL52</accession>
<evidence type="ECO:0000313" key="12">
    <source>
        <dbReference type="Proteomes" id="UP000664277"/>
    </source>
</evidence>
<comment type="caution">
    <text evidence="11">The sequence shown here is derived from an EMBL/GenBank/DDBJ whole genome shotgun (WGS) entry which is preliminary data.</text>
</comment>
<evidence type="ECO:0000256" key="8">
    <source>
        <dbReference type="ARBA" id="ARBA00049896"/>
    </source>
</evidence>
<evidence type="ECO:0000256" key="9">
    <source>
        <dbReference type="ARBA" id="ARBA00049935"/>
    </source>
</evidence>
<dbReference type="GO" id="GO:0004601">
    <property type="term" value="F:peroxidase activity"/>
    <property type="evidence" value="ECO:0007669"/>
    <property type="project" value="UniProtKB-KW"/>
</dbReference>
<keyword evidence="2" id="KW-0349">Heme</keyword>
<dbReference type="PANTHER" id="PTHR36843">
    <property type="entry name" value="HEME-DEPENDENT PEROXIDASE YWFI-RELATED"/>
    <property type="match status" value="1"/>
</dbReference>
<name>A0A8J7TL52_9BACT</name>
<keyword evidence="11" id="KW-0560">Oxidoreductase</keyword>
<protein>
    <recommendedName>
        <fullName evidence="1">Coproheme decarboxylase</fullName>
        <ecNumber evidence="10">1.3.98.5</ecNumber>
    </recommendedName>
    <alternativeName>
        <fullName evidence="6">Coproheme III oxidative decarboxylase</fullName>
    </alternativeName>
    <alternativeName>
        <fullName evidence="7">Hydrogen peroxide-dependent heme synthase</fullName>
    </alternativeName>
</protein>
<evidence type="ECO:0000256" key="10">
    <source>
        <dbReference type="ARBA" id="ARBA00050019"/>
    </source>
</evidence>
<dbReference type="GO" id="GO:0046872">
    <property type="term" value="F:metal ion binding"/>
    <property type="evidence" value="ECO:0007669"/>
    <property type="project" value="UniProtKB-KW"/>
</dbReference>
<sequence length="284" mass="32876">MRHPNVPESLEGWWILHRMFELDRYSWDRLAEQERNELVSEARSALAQFQQGKETDLGLAQMVGHKADLMLTHYSKDFDGLAYAQMTFDKLGICEFLTPALSYVSILELGLYEATGKIHATLKERGLKAGSPEWNAAFDELLAEQEKHPHYGGRLWARIPQRRYVCFYPMDKKRGENVNWYMLPYEERGKMMLEHGKIGRTYSGLVTQVISGSIGYDRYEWGVDLYADDPLIFKKLVYEMRFDEASAKYGDFGDFYSGLQFSLDELKTFFEGTSVPKLNTLQPV</sequence>
<evidence type="ECO:0000256" key="5">
    <source>
        <dbReference type="ARBA" id="ARBA00023444"/>
    </source>
</evidence>
<dbReference type="PANTHER" id="PTHR36843:SF1">
    <property type="entry name" value="COPROHEME DECARBOXYLASE"/>
    <property type="match status" value="1"/>
</dbReference>
<proteinExistence type="predicted"/>
<evidence type="ECO:0000256" key="7">
    <source>
        <dbReference type="ARBA" id="ARBA00030236"/>
    </source>
</evidence>
<dbReference type="Pfam" id="PF06778">
    <property type="entry name" value="Chlor_dismutase"/>
    <property type="match status" value="1"/>
</dbReference>
<dbReference type="Gene3D" id="3.30.70.1030">
    <property type="entry name" value="Apc35880, domain 1"/>
    <property type="match status" value="2"/>
</dbReference>
<keyword evidence="4" id="KW-0408">Iron</keyword>